<feature type="transmembrane region" description="Helical" evidence="6">
    <location>
        <begin position="125"/>
        <end position="153"/>
    </location>
</feature>
<keyword evidence="5 6" id="KW-0472">Membrane</keyword>
<keyword evidence="2" id="KW-1003">Cell membrane</keyword>
<comment type="caution">
    <text evidence="8">The sequence shown here is derived from an EMBL/GenBank/DDBJ whole genome shotgun (WGS) entry which is preliminary data.</text>
</comment>
<dbReference type="RefSeq" id="WP_340470125.1">
    <property type="nucleotide sequence ID" value="NZ_JBANBB010000004.1"/>
</dbReference>
<feature type="transmembrane region" description="Helical" evidence="6">
    <location>
        <begin position="31"/>
        <end position="49"/>
    </location>
</feature>
<proteinExistence type="predicted"/>
<name>A0ABU8ZQN4_9BIFI</name>
<protein>
    <submittedName>
        <fullName evidence="8">ABC transporter permease</fullName>
    </submittedName>
</protein>
<dbReference type="Pfam" id="PF02687">
    <property type="entry name" value="FtsX"/>
    <property type="match status" value="1"/>
</dbReference>
<evidence type="ECO:0000256" key="4">
    <source>
        <dbReference type="ARBA" id="ARBA00022989"/>
    </source>
</evidence>
<keyword evidence="3 6" id="KW-0812">Transmembrane</keyword>
<evidence type="ECO:0000256" key="5">
    <source>
        <dbReference type="ARBA" id="ARBA00023136"/>
    </source>
</evidence>
<sequence>MRHGRRSRDFIRGADWLALSIRKGFNSSRPLFLVSALTALVISVVLVPFDGALDTSANLTGKGSPGVMANLLTMAPYLTVLVYLVFALFCLFFVRKLPDRAFKGRLTEFALLRIRGYSMGDIRRLVLADMALGSVTGTLLGILAGWGIGHALASRMTSNLGEHGGGPPFWQEGMIILSLTAVLILTPLLIFLVTVRRHVYTDPFKLIMEGEQTDMGQASGIAGHMDPGLKLTYRF</sequence>
<dbReference type="EMBL" id="JBANBB010000004">
    <property type="protein sequence ID" value="MEK0307355.1"/>
    <property type="molecule type" value="Genomic_DNA"/>
</dbReference>
<feature type="domain" description="ABC3 transporter permease C-terminal" evidence="7">
    <location>
        <begin position="81"/>
        <end position="197"/>
    </location>
</feature>
<keyword evidence="4 6" id="KW-1133">Transmembrane helix</keyword>
<evidence type="ECO:0000256" key="3">
    <source>
        <dbReference type="ARBA" id="ARBA00022692"/>
    </source>
</evidence>
<comment type="subcellular location">
    <subcellularLocation>
        <location evidence="1">Cell membrane</location>
        <topology evidence="1">Multi-pass membrane protein</topology>
    </subcellularLocation>
</comment>
<evidence type="ECO:0000313" key="8">
    <source>
        <dbReference type="EMBL" id="MEK0307355.1"/>
    </source>
</evidence>
<evidence type="ECO:0000259" key="7">
    <source>
        <dbReference type="Pfam" id="PF02687"/>
    </source>
</evidence>
<gene>
    <name evidence="8" type="ORF">V8P97_07795</name>
</gene>
<accession>A0ABU8ZQN4</accession>
<organism evidence="8 9">
    <name type="scientific">Bifidobacterium favimelis</name>
    <dbReference type="NCBI Taxonomy" id="3122979"/>
    <lineage>
        <taxon>Bacteria</taxon>
        <taxon>Bacillati</taxon>
        <taxon>Actinomycetota</taxon>
        <taxon>Actinomycetes</taxon>
        <taxon>Bifidobacteriales</taxon>
        <taxon>Bifidobacteriaceae</taxon>
        <taxon>Bifidobacterium</taxon>
    </lineage>
</organism>
<keyword evidence="9" id="KW-1185">Reference proteome</keyword>
<reference evidence="8 9" key="1">
    <citation type="submission" date="2024-02" db="EMBL/GenBank/DDBJ databases">
        <title>Bifidobacterium honeyensis sp. nov., isolated from the comb honey.</title>
        <authorList>
            <person name="Liu W."/>
            <person name="Li Y."/>
        </authorList>
    </citation>
    <scope>NUCLEOTIDE SEQUENCE [LARGE SCALE GENOMIC DNA]</scope>
    <source>
        <strain evidence="8 9">IMAU50988</strain>
    </source>
</reference>
<evidence type="ECO:0000256" key="6">
    <source>
        <dbReference type="SAM" id="Phobius"/>
    </source>
</evidence>
<feature type="transmembrane region" description="Helical" evidence="6">
    <location>
        <begin position="69"/>
        <end position="94"/>
    </location>
</feature>
<evidence type="ECO:0000256" key="2">
    <source>
        <dbReference type="ARBA" id="ARBA00022475"/>
    </source>
</evidence>
<dbReference type="Proteomes" id="UP001373159">
    <property type="component" value="Unassembled WGS sequence"/>
</dbReference>
<feature type="transmembrane region" description="Helical" evidence="6">
    <location>
        <begin position="173"/>
        <end position="195"/>
    </location>
</feature>
<dbReference type="InterPro" id="IPR003838">
    <property type="entry name" value="ABC3_permease_C"/>
</dbReference>
<evidence type="ECO:0000313" key="9">
    <source>
        <dbReference type="Proteomes" id="UP001373159"/>
    </source>
</evidence>
<evidence type="ECO:0000256" key="1">
    <source>
        <dbReference type="ARBA" id="ARBA00004651"/>
    </source>
</evidence>